<feature type="region of interest" description="Disordered" evidence="1">
    <location>
        <begin position="130"/>
        <end position="161"/>
    </location>
</feature>
<sequence length="161" mass="18106">MIKFGDCQENDAKLRQKDGASSNGLHESEVLPVNDGEAVATAIAFKQLENGKKGLEASNQKMANELAIEKIEKAQLEKDLKESKDKIEELLLELRTIEEKAKDLGEQLKKEQNAYRGIERDKRTIENKLKESSDQVSYPSHFQHMDLSTPNGAKNPSRNVL</sequence>
<feature type="compositionally biased region" description="Polar residues" evidence="1">
    <location>
        <begin position="134"/>
        <end position="161"/>
    </location>
</feature>
<dbReference type="EMBL" id="CAJPEV010004121">
    <property type="protein sequence ID" value="CAG0901211.1"/>
    <property type="molecule type" value="Genomic_DNA"/>
</dbReference>
<gene>
    <name evidence="2" type="ORF">DSTB1V02_LOCUS11872</name>
</gene>
<feature type="region of interest" description="Disordered" evidence="1">
    <location>
        <begin position="1"/>
        <end position="29"/>
    </location>
</feature>
<dbReference type="AlphaFoldDB" id="A0A7R9FRF3"/>
<accession>A0A7R9FRF3</accession>
<evidence type="ECO:0000313" key="3">
    <source>
        <dbReference type="Proteomes" id="UP000677054"/>
    </source>
</evidence>
<protein>
    <submittedName>
        <fullName evidence="2">Uncharacterized protein</fullName>
    </submittedName>
</protein>
<organism evidence="2">
    <name type="scientific">Darwinula stevensoni</name>
    <dbReference type="NCBI Taxonomy" id="69355"/>
    <lineage>
        <taxon>Eukaryota</taxon>
        <taxon>Metazoa</taxon>
        <taxon>Ecdysozoa</taxon>
        <taxon>Arthropoda</taxon>
        <taxon>Crustacea</taxon>
        <taxon>Oligostraca</taxon>
        <taxon>Ostracoda</taxon>
        <taxon>Podocopa</taxon>
        <taxon>Podocopida</taxon>
        <taxon>Darwinulocopina</taxon>
        <taxon>Darwinuloidea</taxon>
        <taxon>Darwinulidae</taxon>
        <taxon>Darwinula</taxon>
    </lineage>
</organism>
<name>A0A7R9FRF3_9CRUS</name>
<keyword evidence="3" id="KW-1185">Reference proteome</keyword>
<evidence type="ECO:0000313" key="2">
    <source>
        <dbReference type="EMBL" id="CAD7252111.1"/>
    </source>
</evidence>
<dbReference type="Proteomes" id="UP000677054">
    <property type="component" value="Unassembled WGS sequence"/>
</dbReference>
<proteinExistence type="predicted"/>
<reference evidence="2" key="1">
    <citation type="submission" date="2020-11" db="EMBL/GenBank/DDBJ databases">
        <authorList>
            <person name="Tran Van P."/>
        </authorList>
    </citation>
    <scope>NUCLEOTIDE SEQUENCE</scope>
</reference>
<dbReference type="EMBL" id="LR903638">
    <property type="protein sequence ID" value="CAD7252111.1"/>
    <property type="molecule type" value="Genomic_DNA"/>
</dbReference>
<evidence type="ECO:0000256" key="1">
    <source>
        <dbReference type="SAM" id="MobiDB-lite"/>
    </source>
</evidence>